<sequence length="60" mass="6432">MRYSRSARREDVPAVGTRVPTGGRRLCRKVLWEGSCGRSLWEVSVGGPSGPMLSGQVAAT</sequence>
<reference evidence="1 2" key="1">
    <citation type="submission" date="2015-11" db="EMBL/GenBank/DDBJ databases">
        <title>Genome sequences of Lysobacter enzymogenes strain C3 and Lysobacter antibioticus ATCC 29479.</title>
        <authorList>
            <person name="Kobayashi D.Y."/>
        </authorList>
    </citation>
    <scope>NUCLEOTIDE SEQUENCE [LARGE SCALE GENOMIC DNA]</scope>
    <source>
        <strain evidence="1 2">C3</strain>
    </source>
</reference>
<accession>A0A0S2DM77</accession>
<organism evidence="1 2">
    <name type="scientific">Lysobacter enzymogenes</name>
    <dbReference type="NCBI Taxonomy" id="69"/>
    <lineage>
        <taxon>Bacteria</taxon>
        <taxon>Pseudomonadati</taxon>
        <taxon>Pseudomonadota</taxon>
        <taxon>Gammaproteobacteria</taxon>
        <taxon>Lysobacterales</taxon>
        <taxon>Lysobacteraceae</taxon>
        <taxon>Lysobacter</taxon>
    </lineage>
</organism>
<name>A0A0S2DM77_LYSEN</name>
<gene>
    <name evidence="1" type="ORF">GLE_4095</name>
</gene>
<protein>
    <submittedName>
        <fullName evidence="1">Uncharacterized protein</fullName>
    </submittedName>
</protein>
<dbReference type="PATRIC" id="fig|69.6.peg.4037"/>
<dbReference type="InterPro" id="IPR046116">
    <property type="entry name" value="DUF6053"/>
</dbReference>
<evidence type="ECO:0000313" key="1">
    <source>
        <dbReference type="EMBL" id="ALN59437.1"/>
    </source>
</evidence>
<evidence type="ECO:0000313" key="2">
    <source>
        <dbReference type="Proteomes" id="UP000061569"/>
    </source>
</evidence>
<dbReference type="Pfam" id="PF19523">
    <property type="entry name" value="DUF6053"/>
    <property type="match status" value="1"/>
</dbReference>
<dbReference type="AlphaFoldDB" id="A0A0S2DM77"/>
<dbReference type="KEGG" id="lez:GLE_4095"/>
<dbReference type="Proteomes" id="UP000061569">
    <property type="component" value="Chromosome"/>
</dbReference>
<dbReference type="EMBL" id="CP013140">
    <property type="protein sequence ID" value="ALN59437.1"/>
    <property type="molecule type" value="Genomic_DNA"/>
</dbReference>
<proteinExistence type="predicted"/>